<dbReference type="VEuPathDB" id="FungiDB:SeMB42_g05284"/>
<evidence type="ECO:0000256" key="1">
    <source>
        <dbReference type="SAM" id="MobiDB-lite"/>
    </source>
</evidence>
<sequence>MDVRIACRYTVRRKERRDFRSHEGGFLSARHMGWLAISRIEIEAWVDASLEDDPSGPPPPVQVFYRINRLLPGPYRWSTVPHTSFGDGYVTMSEESLFDLLFDIPSFQKTVRDVAGVGPKTLKMVARTAFMKNPFKGRLLDEVFLLPPEMLAKSRYVLDDSPRRYVRTPSFKTNGLVLSLLWIDTTSKPPPPDRKVEDAINLPNIFHNKTLRSTHQDAWIIAIDPGATCIAGAVAYDPDHPNQRRNLAVTTKSLPNPKGATETGWRATSRRPSAQPNRSAPTRAYYSTKPYKRKRWDADKAKRGELDRVLEGIVKMVGESMGHKLSGGKQFIVAIGMGDFNSNKSRHVMFIRGYLEHDERPTYLKPPSKDKNTPMKRKADEGEKAAMARASHNNTVLVQEPMPLTANTITTVASPSASLLLSPSQVCLVETSIAPLSQDGPAAKKRTGTVAIATVQGAGIYIYDLATQLPIYSYNASPDTRFATAAQMSAPLVYVAVQSSPVMDAKLSKRVIWAWDTTIVAMQTPLTISVDHPIQSLHTICINDHCTAILVIHTNHYMTIYSHDLQRKLATYTPTTSTADASIVYTSPKWMLVKTSDSMLNVYAIEILSVAALYDIKVTCIGDVHLESNLLALAMDSEPKLIVALASGVIQVYRISGGIVPVVTVSLQYLQLVLKPGHIDLIAMDEHHIAVTASRPSSTQSSAQEYQGLLLIWDTKYGVLQMEKTLSHLECSRRQSPIQYCVTATNSPLTGPSLLVACSSSSSKASFETDLHLFPCRSNRSSPADKSPLGVLVVNNTLSKPVAVSSNGSPPSASEERLIAKLMDPSETPDEGTFQKVFVSLILARLGKDIKPQIAKQGHDVSLASLPRTDLAQPTMLLLLTRCLSSYTSFFPHIVIHYLLRLGAASSRSIPGGIVRPLLEKADMKLLRMALLKVVDLSESEIVDALMFVCGASTNKAWVEKESRIQMMDAMAEVWQSKNKKRTGNNKVTSNTLQPQVRMDVDEYTSSSNASNASKVSKGQADFLELIFSAPRTRDVFQRCLRAVGIAELEVLLNWILACIKDSEAIVAADGPNNNINDNALWWLWKGRSATFLLAVEALTLLLDSHVFNMILTEPLHGTVHELAVYLSMSISTYALCQSRLGGPLRVYKPPSDKPAATPTPLKKGGDKWAKLMEDVNDGVGMYSIEYLTI</sequence>
<dbReference type="PANTHER" id="PTHR15633">
    <property type="entry name" value="NUCLEOLAR PROTEIN 11"/>
    <property type="match status" value="1"/>
</dbReference>
<feature type="compositionally biased region" description="Polar residues" evidence="1">
    <location>
        <begin position="270"/>
        <end position="280"/>
    </location>
</feature>
<dbReference type="AlphaFoldDB" id="A0A507CSH8"/>
<dbReference type="Proteomes" id="UP000317494">
    <property type="component" value="Unassembled WGS sequence"/>
</dbReference>
<dbReference type="SUPFAM" id="SSF69322">
    <property type="entry name" value="Tricorn protease domain 2"/>
    <property type="match status" value="1"/>
</dbReference>
<dbReference type="InterPro" id="IPR042859">
    <property type="entry name" value="NOL11"/>
</dbReference>
<protein>
    <submittedName>
        <fullName evidence="2">Uncharacterized protein</fullName>
    </submittedName>
</protein>
<evidence type="ECO:0000313" key="2">
    <source>
        <dbReference type="EMBL" id="TPX42099.1"/>
    </source>
</evidence>
<keyword evidence="3" id="KW-1185">Reference proteome</keyword>
<feature type="region of interest" description="Disordered" evidence="1">
    <location>
        <begin position="250"/>
        <end position="282"/>
    </location>
</feature>
<reference evidence="2 3" key="1">
    <citation type="journal article" date="2019" name="Sci. Rep.">
        <title>Comparative genomics of chytrid fungi reveal insights into the obligate biotrophic and pathogenic lifestyle of Synchytrium endobioticum.</title>
        <authorList>
            <person name="van de Vossenberg B.T.L.H."/>
            <person name="Warris S."/>
            <person name="Nguyen H.D.T."/>
            <person name="van Gent-Pelzer M.P.E."/>
            <person name="Joly D.L."/>
            <person name="van de Geest H.C."/>
            <person name="Bonants P.J.M."/>
            <person name="Smith D.S."/>
            <person name="Levesque C.A."/>
            <person name="van der Lee T.A.J."/>
        </authorList>
    </citation>
    <scope>NUCLEOTIDE SEQUENCE [LARGE SCALE GENOMIC DNA]</scope>
    <source>
        <strain evidence="2 3">MB42</strain>
    </source>
</reference>
<comment type="caution">
    <text evidence="2">The sequence shown here is derived from an EMBL/GenBank/DDBJ whole genome shotgun (WGS) entry which is preliminary data.</text>
</comment>
<dbReference type="PANTHER" id="PTHR15633:SF2">
    <property type="entry name" value="NUCLEOLAR PROTEIN 11"/>
    <property type="match status" value="1"/>
</dbReference>
<dbReference type="GO" id="GO:0003723">
    <property type="term" value="F:RNA binding"/>
    <property type="evidence" value="ECO:0007669"/>
    <property type="project" value="TreeGrafter"/>
</dbReference>
<dbReference type="EMBL" id="QEAN01000245">
    <property type="protein sequence ID" value="TPX42099.1"/>
    <property type="molecule type" value="Genomic_DNA"/>
</dbReference>
<dbReference type="GO" id="GO:0030490">
    <property type="term" value="P:maturation of SSU-rRNA"/>
    <property type="evidence" value="ECO:0007669"/>
    <property type="project" value="InterPro"/>
</dbReference>
<name>A0A507CSH8_9FUNG</name>
<gene>
    <name evidence="2" type="ORF">SeMB42_g05284</name>
</gene>
<feature type="region of interest" description="Disordered" evidence="1">
    <location>
        <begin position="361"/>
        <end position="389"/>
    </location>
</feature>
<proteinExistence type="predicted"/>
<dbReference type="GO" id="GO:0005730">
    <property type="term" value="C:nucleolus"/>
    <property type="evidence" value="ECO:0007669"/>
    <property type="project" value="TreeGrafter"/>
</dbReference>
<evidence type="ECO:0000313" key="3">
    <source>
        <dbReference type="Proteomes" id="UP000317494"/>
    </source>
</evidence>
<organism evidence="2 3">
    <name type="scientific">Synchytrium endobioticum</name>
    <dbReference type="NCBI Taxonomy" id="286115"/>
    <lineage>
        <taxon>Eukaryota</taxon>
        <taxon>Fungi</taxon>
        <taxon>Fungi incertae sedis</taxon>
        <taxon>Chytridiomycota</taxon>
        <taxon>Chytridiomycota incertae sedis</taxon>
        <taxon>Chytridiomycetes</taxon>
        <taxon>Synchytriales</taxon>
        <taxon>Synchytriaceae</taxon>
        <taxon>Synchytrium</taxon>
    </lineage>
</organism>
<accession>A0A507CSH8</accession>
<feature type="compositionally biased region" description="Basic and acidic residues" evidence="1">
    <location>
        <begin position="361"/>
        <end position="386"/>
    </location>
</feature>